<organism evidence="2 3">
    <name type="scientific">Rhizoctonia solani</name>
    <dbReference type="NCBI Taxonomy" id="456999"/>
    <lineage>
        <taxon>Eukaryota</taxon>
        <taxon>Fungi</taxon>
        <taxon>Dikarya</taxon>
        <taxon>Basidiomycota</taxon>
        <taxon>Agaricomycotina</taxon>
        <taxon>Agaricomycetes</taxon>
        <taxon>Cantharellales</taxon>
        <taxon>Ceratobasidiaceae</taxon>
        <taxon>Rhizoctonia</taxon>
    </lineage>
</organism>
<dbReference type="Proteomes" id="UP000663831">
    <property type="component" value="Unassembled WGS sequence"/>
</dbReference>
<comment type="caution">
    <text evidence="2">The sequence shown here is derived from an EMBL/GenBank/DDBJ whole genome shotgun (WGS) entry which is preliminary data.</text>
</comment>
<dbReference type="PROSITE" id="PS00108">
    <property type="entry name" value="PROTEIN_KINASE_ST"/>
    <property type="match status" value="1"/>
</dbReference>
<evidence type="ECO:0000313" key="3">
    <source>
        <dbReference type="Proteomes" id="UP000663831"/>
    </source>
</evidence>
<reference evidence="2" key="1">
    <citation type="submission" date="2021-01" db="EMBL/GenBank/DDBJ databases">
        <authorList>
            <person name="Kaushik A."/>
        </authorList>
    </citation>
    <scope>NUCLEOTIDE SEQUENCE</scope>
    <source>
        <strain evidence="2">AG3-1AP</strain>
    </source>
</reference>
<dbReference type="SMART" id="SM00220">
    <property type="entry name" value="S_TKc"/>
    <property type="match status" value="1"/>
</dbReference>
<dbReference type="Pfam" id="PF07714">
    <property type="entry name" value="PK_Tyr_Ser-Thr"/>
    <property type="match status" value="1"/>
</dbReference>
<dbReference type="GO" id="GO:0004674">
    <property type="term" value="F:protein serine/threonine kinase activity"/>
    <property type="evidence" value="ECO:0007669"/>
    <property type="project" value="TreeGrafter"/>
</dbReference>
<dbReference type="AlphaFoldDB" id="A0A8H3C821"/>
<feature type="domain" description="Protein kinase" evidence="1">
    <location>
        <begin position="104"/>
        <end position="370"/>
    </location>
</feature>
<sequence>MGRSTPVAFPVIKNGLNYGTLGVASVSKGCVSHSTSSRSQSHTPCLGDHIASPPPTTMLSLFDEYPLAEKQSGGLVQQMTISQILDQLTEQPGINISDRLIVPEYQDLPFASGSFGDIYRGSLLDGQQVAVQCLRPIIKQTNEGRQTLKRVSEELSIWFGCKHPNVLQLLGIAQHRKQLAIVSPWMPNGTLRSLLSSNLPSKHDLHNFCCQITEGVAYLHETGIVHGDLKTDNILVSTDQRIVLADFGHSIIKEHSSYATSSTKLTNLSLRWMAPELLEGQGTPTTEGDIYSLGMTILEVVTGFNPYAGLDTVEALQNILSRKLPERPERHFPGGDRHADLLWALLHECWDYNPQRRPVAMEVRIKLRNLEAKPIG</sequence>
<dbReference type="PANTHER" id="PTHR44329">
    <property type="entry name" value="SERINE/THREONINE-PROTEIN KINASE TNNI3K-RELATED"/>
    <property type="match status" value="1"/>
</dbReference>
<proteinExistence type="predicted"/>
<protein>
    <recommendedName>
        <fullName evidence="1">Protein kinase domain-containing protein</fullName>
    </recommendedName>
</protein>
<gene>
    <name evidence="2" type="ORF">RDB_LOCUS90309</name>
</gene>
<dbReference type="GO" id="GO:0005524">
    <property type="term" value="F:ATP binding"/>
    <property type="evidence" value="ECO:0007669"/>
    <property type="project" value="InterPro"/>
</dbReference>
<dbReference type="Gene3D" id="1.10.510.10">
    <property type="entry name" value="Transferase(Phosphotransferase) domain 1"/>
    <property type="match status" value="1"/>
</dbReference>
<evidence type="ECO:0000313" key="2">
    <source>
        <dbReference type="EMBL" id="CAE6474093.1"/>
    </source>
</evidence>
<dbReference type="PROSITE" id="PS50011">
    <property type="entry name" value="PROTEIN_KINASE_DOM"/>
    <property type="match status" value="1"/>
</dbReference>
<accession>A0A8H3C821</accession>
<name>A0A8H3C821_9AGAM</name>
<dbReference type="OrthoDB" id="26722at2759"/>
<dbReference type="InterPro" id="IPR008271">
    <property type="entry name" value="Ser/Thr_kinase_AS"/>
</dbReference>
<dbReference type="SUPFAM" id="SSF56112">
    <property type="entry name" value="Protein kinase-like (PK-like)"/>
    <property type="match status" value="1"/>
</dbReference>
<dbReference type="InterPro" id="IPR051681">
    <property type="entry name" value="Ser/Thr_Kinases-Pseudokinases"/>
</dbReference>
<dbReference type="InterPro" id="IPR001245">
    <property type="entry name" value="Ser-Thr/Tyr_kinase_cat_dom"/>
</dbReference>
<evidence type="ECO:0000259" key="1">
    <source>
        <dbReference type="PROSITE" id="PS50011"/>
    </source>
</evidence>
<dbReference type="EMBL" id="CAJMWV010002993">
    <property type="protein sequence ID" value="CAE6474093.1"/>
    <property type="molecule type" value="Genomic_DNA"/>
</dbReference>
<dbReference type="InterPro" id="IPR011009">
    <property type="entry name" value="Kinase-like_dom_sf"/>
</dbReference>
<dbReference type="InterPro" id="IPR000719">
    <property type="entry name" value="Prot_kinase_dom"/>
</dbReference>